<keyword evidence="11" id="KW-0121">Carboxypeptidase</keyword>
<keyword evidence="5" id="KW-0573">Peptidoglycan synthesis</keyword>
<dbReference type="PRINTS" id="PR00725">
    <property type="entry name" value="DADACBPTASE1"/>
</dbReference>
<keyword evidence="4" id="KW-0133">Cell shape</keyword>
<dbReference type="InterPro" id="IPR001967">
    <property type="entry name" value="Peptidase_S11_N"/>
</dbReference>
<evidence type="ECO:0000256" key="6">
    <source>
        <dbReference type="ARBA" id="ARBA00023316"/>
    </source>
</evidence>
<dbReference type="EMBL" id="CP094528">
    <property type="protein sequence ID" value="UOE45111.1"/>
    <property type="molecule type" value="Genomic_DNA"/>
</dbReference>
<dbReference type="SUPFAM" id="SSF56601">
    <property type="entry name" value="beta-lactamase/transpeptidase-like"/>
    <property type="match status" value="1"/>
</dbReference>
<dbReference type="InterPro" id="IPR018044">
    <property type="entry name" value="Peptidase_S11"/>
</dbReference>
<keyword evidence="12" id="KW-1185">Reference proteome</keyword>
<evidence type="ECO:0000256" key="5">
    <source>
        <dbReference type="ARBA" id="ARBA00022984"/>
    </source>
</evidence>
<feature type="transmembrane region" description="Helical" evidence="9">
    <location>
        <begin position="45"/>
        <end position="63"/>
    </location>
</feature>
<keyword evidence="3" id="KW-0378">Hydrolase</keyword>
<feature type="compositionally biased region" description="Polar residues" evidence="8">
    <location>
        <begin position="1"/>
        <end position="15"/>
    </location>
</feature>
<feature type="region of interest" description="Disordered" evidence="8">
    <location>
        <begin position="1"/>
        <end position="20"/>
    </location>
</feature>
<keyword evidence="11" id="KW-0645">Protease</keyword>
<gene>
    <name evidence="11" type="ORF">MTO99_04845</name>
</gene>
<evidence type="ECO:0000256" key="8">
    <source>
        <dbReference type="SAM" id="MobiDB-lite"/>
    </source>
</evidence>
<protein>
    <submittedName>
        <fullName evidence="11">D-alanyl-D-alanine carboxypeptidase</fullName>
    </submittedName>
</protein>
<dbReference type="Proteomes" id="UP000832097">
    <property type="component" value="Chromosome"/>
</dbReference>
<evidence type="ECO:0000256" key="3">
    <source>
        <dbReference type="ARBA" id="ARBA00022801"/>
    </source>
</evidence>
<dbReference type="InterPro" id="IPR012338">
    <property type="entry name" value="Beta-lactam/transpept-like"/>
</dbReference>
<keyword evidence="2" id="KW-0732">Signal</keyword>
<dbReference type="GO" id="GO:0004180">
    <property type="term" value="F:carboxypeptidase activity"/>
    <property type="evidence" value="ECO:0007669"/>
    <property type="project" value="UniProtKB-KW"/>
</dbReference>
<sequence length="460" mass="47125">MSRPTTSPPAGSALSSDRRPLDDDVEAARLLAAARRRRMYRRRRTVAAAILLVVIGLGVWGGVSVSNALNAPLPAASAAVAQPDPVVAPAQPVVGPSFGTWAISAVGFPGPLAQSADQTPLPSASITKIITALVILDQHPVAPGEEGPSIEYTDTDVDIYWDMVAQNGSVAPVPAGSSLTLKQSLETMLLPSGNNYAISLSNWAFGSEQGLVDAARAWLDAHGLVHTTVADASGLSLLNTSTPTDLVQLGVLALENPVLAEIVAMQTAEIPGVGTVQNSNKMLGTHGVDGIKTGTTDDAANLLFSADYPVGSTTVTVVGVVLGGETHAVLDEAIGAMLDSVAAGFHEVAALTAGQELASYTQPWGDTAVARAADGASVVVWSDTPVEVEVTADSLATAVNGQQVGTAIVRAGETTVTVPLVLDGELVDPGDWWRLTHPDELAAAESIRPRPSGSAAPAGY</sequence>
<keyword evidence="6" id="KW-0961">Cell wall biogenesis/degradation</keyword>
<evidence type="ECO:0000256" key="7">
    <source>
        <dbReference type="RuleBase" id="RU004016"/>
    </source>
</evidence>
<name>A0ABY4C0U7_9MICO</name>
<evidence type="ECO:0000256" key="4">
    <source>
        <dbReference type="ARBA" id="ARBA00022960"/>
    </source>
</evidence>
<evidence type="ECO:0000259" key="10">
    <source>
        <dbReference type="Pfam" id="PF00768"/>
    </source>
</evidence>
<accession>A0ABY4C0U7</accession>
<comment type="similarity">
    <text evidence="1 7">Belongs to the peptidase S11 family.</text>
</comment>
<keyword evidence="9" id="KW-0472">Membrane</keyword>
<keyword evidence="9" id="KW-0812">Transmembrane</keyword>
<proteinExistence type="inferred from homology"/>
<evidence type="ECO:0000313" key="12">
    <source>
        <dbReference type="Proteomes" id="UP000832097"/>
    </source>
</evidence>
<evidence type="ECO:0000256" key="2">
    <source>
        <dbReference type="ARBA" id="ARBA00022729"/>
    </source>
</evidence>
<keyword evidence="9" id="KW-1133">Transmembrane helix</keyword>
<organism evidence="11 12">
    <name type="scientific">Agromyces larvae</name>
    <dbReference type="NCBI Taxonomy" id="2929802"/>
    <lineage>
        <taxon>Bacteria</taxon>
        <taxon>Bacillati</taxon>
        <taxon>Actinomycetota</taxon>
        <taxon>Actinomycetes</taxon>
        <taxon>Micrococcales</taxon>
        <taxon>Microbacteriaceae</taxon>
        <taxon>Agromyces</taxon>
    </lineage>
</organism>
<dbReference type="Pfam" id="PF00768">
    <property type="entry name" value="Peptidase_S11"/>
    <property type="match status" value="1"/>
</dbReference>
<reference evidence="11 12" key="1">
    <citation type="submission" date="2022-03" db="EMBL/GenBank/DDBJ databases">
        <title>Mucilaginibacter sp. isolated from the gut of Protaetia brevitarsis seulensis larvae.</title>
        <authorList>
            <person name="Won M."/>
            <person name="Kim S.-J."/>
            <person name="Kwon S.-W."/>
        </authorList>
    </citation>
    <scope>NUCLEOTIDE SEQUENCE [LARGE SCALE GENOMIC DNA]</scope>
    <source>
        <strain evidence="11 12">CFWR-12</strain>
    </source>
</reference>
<feature type="domain" description="Peptidase S11 D-alanyl-D-alanine carboxypeptidase A N-terminal" evidence="10">
    <location>
        <begin position="115"/>
        <end position="323"/>
    </location>
</feature>
<dbReference type="Gene3D" id="3.40.710.10">
    <property type="entry name" value="DD-peptidase/beta-lactamase superfamily"/>
    <property type="match status" value="1"/>
</dbReference>
<dbReference type="RefSeq" id="WP_243557464.1">
    <property type="nucleotide sequence ID" value="NZ_CP094528.1"/>
</dbReference>
<evidence type="ECO:0000256" key="9">
    <source>
        <dbReference type="SAM" id="Phobius"/>
    </source>
</evidence>
<evidence type="ECO:0000313" key="11">
    <source>
        <dbReference type="EMBL" id="UOE45111.1"/>
    </source>
</evidence>
<evidence type="ECO:0000256" key="1">
    <source>
        <dbReference type="ARBA" id="ARBA00007164"/>
    </source>
</evidence>